<dbReference type="PRINTS" id="PR00723">
    <property type="entry name" value="SUBTILISIN"/>
</dbReference>
<dbReference type="SUPFAM" id="SSF52743">
    <property type="entry name" value="Subtilisin-like"/>
    <property type="match status" value="1"/>
</dbReference>
<evidence type="ECO:0000256" key="1">
    <source>
        <dbReference type="ARBA" id="ARBA00011073"/>
    </source>
</evidence>
<dbReference type="Pfam" id="PF00082">
    <property type="entry name" value="Peptidase_S8"/>
    <property type="match status" value="1"/>
</dbReference>
<dbReference type="STRING" id="1586287.BBK82_34045"/>
<feature type="active site" description="Charge relay system" evidence="5 6">
    <location>
        <position position="189"/>
    </location>
</feature>
<keyword evidence="4 6" id="KW-0720">Serine protease</keyword>
<sequence length="1039" mass="108658">MKRRHSAAGIAAAVVFATAAVPVPAAIGKPAERPHSGLTTTVTLVTGDRIEVVDGQVRPVRGEGRDGIGFRTHTDVRGGLHVVPSDAEEQIAAGVLDPRLFDVSLLARWGYDDRGRDTTPLIVQGTGLNAVQTPKNGRFWSAARAAGTTKVWLDGKVTASLDRSARQIGAPQAWEQGLTGGGVTVAVLDTGIDATHPDLEGAVVEEKNFTTSPTTDDMHGHGTHVASTITGAGKYQGIAPDAKIVNAKVIGDNGEGTESGVLAGMEWAAARAKIVNMSLGDQSQSAGDDVVSVALNRISAQTGALFVVSAGNTGGLVGSPAAADAALTVGAVERSDKLAPFSSRGRKDRALKPDITAPGVDIAAAKATNGSMGTPVGEGHVAASGTSMAAPHVAGAAAIIAAQHPTWSGQDVKAALMNSARPNDVNEADEQGAGRVDVAAAVSAQVTTSVGSLSLGTALWPHDDDQPITREVSYRNTGTAPVTLDLKIDGQQQLFTVSPARITVPAGGTADATLTADTRVDVPDEVHTAALVASNGIRIPVRVDKQAEAHDVKLTFIGHDGEPVRFSPYRFTDLARPLEYSAFDPGGSDPSGTVTRRLPKGTYTFSAGPVTTTGGTTRQTVVIEPRFEVTGPAEVVVDARAGKPAGIDVERPDAADVEWSVGSASKTAWGSTNMHYVAPRNSTVLVQPSKSSSPDFEWTVQAVKARPDGNGRFLGSPYQYRVAVTERGRVPEDVRRTVLDRDLATVDTVVRARVPGAIAQLDGGAAGPTPLRLQRLYTPGVPWASSLTEFRTLGQGFERYSVQYAPQRTFQRGKAVTDHHNTAVFGPSQPKRFFGSNASRTGDELRFDVPVFTQSGGNIGIGMLGHEGRSTLSHNGSTLAESSSAGFLQADVPAAQGEFRFHVETTTPGSVSTRQVLDWTFTSGHVSGPDPQHVPLLAVRFAPKLDDDNRAVAGRALVVPVTVERNGTAGTVTDVRTPEVQVSFDEGGTWQPATPVRAGDRWLLPVVHPKGSKSVSFKAKTGDGAGSVEQTVIRAYDLR</sequence>
<dbReference type="InterPro" id="IPR022398">
    <property type="entry name" value="Peptidase_S8_His-AS"/>
</dbReference>
<gene>
    <name evidence="10" type="ORF">BBK82_34045</name>
</gene>
<dbReference type="GO" id="GO:0004252">
    <property type="term" value="F:serine-type endopeptidase activity"/>
    <property type="evidence" value="ECO:0007669"/>
    <property type="project" value="UniProtKB-UniRule"/>
</dbReference>
<dbReference type="InterPro" id="IPR036852">
    <property type="entry name" value="Peptidase_S8/S53_dom_sf"/>
</dbReference>
<protein>
    <recommendedName>
        <fullName evidence="9">Peptidase S8/S53 domain-containing protein</fullName>
    </recommendedName>
</protein>
<evidence type="ECO:0000259" key="9">
    <source>
        <dbReference type="Pfam" id="PF00082"/>
    </source>
</evidence>
<dbReference type="EMBL" id="CP016793">
    <property type="protein sequence ID" value="ANZ40307.1"/>
    <property type="molecule type" value="Genomic_DNA"/>
</dbReference>
<keyword evidence="3 6" id="KW-0378">Hydrolase</keyword>
<dbReference type="PROSITE" id="PS00136">
    <property type="entry name" value="SUBTILASE_ASP"/>
    <property type="match status" value="1"/>
</dbReference>
<feature type="active site" description="Charge relay system" evidence="5 6">
    <location>
        <position position="221"/>
    </location>
</feature>
<dbReference type="PROSITE" id="PS51892">
    <property type="entry name" value="SUBTILASE"/>
    <property type="match status" value="1"/>
</dbReference>
<feature type="chain" id="PRO_5008538454" description="Peptidase S8/S53 domain-containing protein" evidence="8">
    <location>
        <begin position="26"/>
        <end position="1039"/>
    </location>
</feature>
<keyword evidence="8" id="KW-0732">Signal</keyword>
<evidence type="ECO:0000256" key="4">
    <source>
        <dbReference type="ARBA" id="ARBA00022825"/>
    </source>
</evidence>
<evidence type="ECO:0000313" key="11">
    <source>
        <dbReference type="Proteomes" id="UP000093053"/>
    </source>
</evidence>
<evidence type="ECO:0000256" key="8">
    <source>
        <dbReference type="SAM" id="SignalP"/>
    </source>
</evidence>
<dbReference type="RefSeq" id="WP_065918646.1">
    <property type="nucleotide sequence ID" value="NZ_CP016793.1"/>
</dbReference>
<evidence type="ECO:0000256" key="6">
    <source>
        <dbReference type="PROSITE-ProRule" id="PRU01240"/>
    </source>
</evidence>
<dbReference type="Gene3D" id="3.40.50.200">
    <property type="entry name" value="Peptidase S8/S53 domain"/>
    <property type="match status" value="1"/>
</dbReference>
<feature type="signal peptide" evidence="8">
    <location>
        <begin position="1"/>
        <end position="25"/>
    </location>
</feature>
<feature type="domain" description="Peptidase S8/S53" evidence="9">
    <location>
        <begin position="180"/>
        <end position="434"/>
    </location>
</feature>
<dbReference type="AlphaFoldDB" id="A0A1B2HRG4"/>
<dbReference type="InterPro" id="IPR013783">
    <property type="entry name" value="Ig-like_fold"/>
</dbReference>
<dbReference type="PROSITE" id="PS00137">
    <property type="entry name" value="SUBTILASE_HIS"/>
    <property type="match status" value="1"/>
</dbReference>
<dbReference type="InterPro" id="IPR050131">
    <property type="entry name" value="Peptidase_S8_subtilisin-like"/>
</dbReference>
<dbReference type="InterPro" id="IPR023828">
    <property type="entry name" value="Peptidase_S8_Ser-AS"/>
</dbReference>
<evidence type="ECO:0000256" key="2">
    <source>
        <dbReference type="ARBA" id="ARBA00022670"/>
    </source>
</evidence>
<dbReference type="GO" id="GO:0005975">
    <property type="term" value="P:carbohydrate metabolic process"/>
    <property type="evidence" value="ECO:0007669"/>
    <property type="project" value="UniProtKB-ARBA"/>
</dbReference>
<dbReference type="InterPro" id="IPR000209">
    <property type="entry name" value="Peptidase_S8/S53_dom"/>
</dbReference>
<dbReference type="InterPro" id="IPR015500">
    <property type="entry name" value="Peptidase_S8_subtilisin-rel"/>
</dbReference>
<dbReference type="PANTHER" id="PTHR43806">
    <property type="entry name" value="PEPTIDASE S8"/>
    <property type="match status" value="1"/>
</dbReference>
<name>A0A1B2HRG4_9PSEU</name>
<dbReference type="OrthoDB" id="9795680at2"/>
<dbReference type="Proteomes" id="UP000093053">
    <property type="component" value="Chromosome"/>
</dbReference>
<dbReference type="PANTHER" id="PTHR43806:SF11">
    <property type="entry name" value="CEREVISIN-RELATED"/>
    <property type="match status" value="1"/>
</dbReference>
<dbReference type="PROSITE" id="PS00138">
    <property type="entry name" value="SUBTILASE_SER"/>
    <property type="match status" value="1"/>
</dbReference>
<keyword evidence="11" id="KW-1185">Reference proteome</keyword>
<evidence type="ECO:0000256" key="3">
    <source>
        <dbReference type="ARBA" id="ARBA00022801"/>
    </source>
</evidence>
<accession>A0A1B2HRG4</accession>
<dbReference type="Gene3D" id="2.60.40.10">
    <property type="entry name" value="Immunoglobulins"/>
    <property type="match status" value="1"/>
</dbReference>
<dbReference type="InterPro" id="IPR023827">
    <property type="entry name" value="Peptidase_S8_Asp-AS"/>
</dbReference>
<comment type="similarity">
    <text evidence="1 6 7">Belongs to the peptidase S8 family.</text>
</comment>
<keyword evidence="2 6" id="KW-0645">Protease</keyword>
<dbReference type="KEGG" id="led:BBK82_34045"/>
<evidence type="ECO:0000256" key="5">
    <source>
        <dbReference type="PIRSR" id="PIRSR615500-1"/>
    </source>
</evidence>
<evidence type="ECO:0000313" key="10">
    <source>
        <dbReference type="EMBL" id="ANZ40307.1"/>
    </source>
</evidence>
<reference evidence="10 11" key="1">
    <citation type="submission" date="2016-07" db="EMBL/GenBank/DDBJ databases">
        <title>Complete genome sequence of the Lentzea guizhouensis DHS C013.</title>
        <authorList>
            <person name="Cao C."/>
        </authorList>
    </citation>
    <scope>NUCLEOTIDE SEQUENCE [LARGE SCALE GENOMIC DNA]</scope>
    <source>
        <strain evidence="10 11">DHS C013</strain>
    </source>
</reference>
<organism evidence="10 11">
    <name type="scientific">Lentzea guizhouensis</name>
    <dbReference type="NCBI Taxonomy" id="1586287"/>
    <lineage>
        <taxon>Bacteria</taxon>
        <taxon>Bacillati</taxon>
        <taxon>Actinomycetota</taxon>
        <taxon>Actinomycetes</taxon>
        <taxon>Pseudonocardiales</taxon>
        <taxon>Pseudonocardiaceae</taxon>
        <taxon>Lentzea</taxon>
    </lineage>
</organism>
<dbReference type="GO" id="GO:0006508">
    <property type="term" value="P:proteolysis"/>
    <property type="evidence" value="ECO:0007669"/>
    <property type="project" value="UniProtKB-KW"/>
</dbReference>
<proteinExistence type="inferred from homology"/>
<feature type="active site" description="Charge relay system" evidence="5 6">
    <location>
        <position position="387"/>
    </location>
</feature>
<evidence type="ECO:0000256" key="7">
    <source>
        <dbReference type="RuleBase" id="RU003355"/>
    </source>
</evidence>